<protein>
    <recommendedName>
        <fullName evidence="1">Proteasome assembly chaperone 2</fullName>
    </recommendedName>
</protein>
<dbReference type="GO" id="GO:0005634">
    <property type="term" value="C:nucleus"/>
    <property type="evidence" value="ECO:0007669"/>
    <property type="project" value="TreeGrafter"/>
</dbReference>
<dbReference type="GO" id="GO:0043248">
    <property type="term" value="P:proteasome assembly"/>
    <property type="evidence" value="ECO:0007669"/>
    <property type="project" value="TreeGrafter"/>
</dbReference>
<reference evidence="5" key="2">
    <citation type="journal article" date="2014" name="Nat. Commun.">
        <title>The cavefish genome reveals candidate genes for eye loss.</title>
        <authorList>
            <person name="McGaugh S.E."/>
            <person name="Gross J.B."/>
            <person name="Aken B."/>
            <person name="Blin M."/>
            <person name="Borowsky R."/>
            <person name="Chalopin D."/>
            <person name="Hinaux H."/>
            <person name="Jeffery W.R."/>
            <person name="Keene A."/>
            <person name="Ma L."/>
            <person name="Minx P."/>
            <person name="Murphy D."/>
            <person name="O'Quin K.E."/>
            <person name="Retaux S."/>
            <person name="Rohner N."/>
            <person name="Searle S.M."/>
            <person name="Stahl B.A."/>
            <person name="Tabin C."/>
            <person name="Volff J.N."/>
            <person name="Yoshizawa M."/>
            <person name="Warren W.C."/>
        </authorList>
    </citation>
    <scope>NUCLEOTIDE SEQUENCE [LARGE SCALE GENOMIC DNA]</scope>
    <source>
        <strain evidence="5">female</strain>
    </source>
</reference>
<dbReference type="AlphaFoldDB" id="A0A3B1J672"/>
<reference evidence="5" key="1">
    <citation type="submission" date="2013-03" db="EMBL/GenBank/DDBJ databases">
        <authorList>
            <person name="Jeffery W."/>
            <person name="Warren W."/>
            <person name="Wilson R.K."/>
        </authorList>
    </citation>
    <scope>NUCLEOTIDE SEQUENCE</scope>
    <source>
        <strain evidence="5">female</strain>
    </source>
</reference>
<dbReference type="InterPro" id="IPR019151">
    <property type="entry name" value="Proteasome_assmbl_chaperone_2"/>
</dbReference>
<dbReference type="PANTHER" id="PTHR12970:SF1">
    <property type="entry name" value="PROTEASOME ASSEMBLY CHAPERONE 2"/>
    <property type="match status" value="1"/>
</dbReference>
<evidence type="ECO:0000313" key="5">
    <source>
        <dbReference type="Proteomes" id="UP000018467"/>
    </source>
</evidence>
<dbReference type="PANTHER" id="PTHR12970">
    <property type="entry name" value="PROTEASOME ASSEMBLY CHAPERONE 2"/>
    <property type="match status" value="1"/>
</dbReference>
<dbReference type="InParanoid" id="A0A3B1J672"/>
<dbReference type="FunCoup" id="A0A3B1J672">
    <property type="interactions" value="1446"/>
</dbReference>
<evidence type="ECO:0000256" key="2">
    <source>
        <dbReference type="ARBA" id="ARBA00023186"/>
    </source>
</evidence>
<accession>A0A3B1J672</accession>
<dbReference type="GeneTree" id="ENSGT00390000018415"/>
<dbReference type="Ensembl" id="ENSAMXT00000053264.1">
    <property type="protein sequence ID" value="ENSAMXP00000037738.1"/>
    <property type="gene ID" value="ENSAMXG00000030096.1"/>
</dbReference>
<dbReference type="SUPFAM" id="SSF159659">
    <property type="entry name" value="Cgl1923-like"/>
    <property type="match status" value="1"/>
</dbReference>
<reference evidence="4" key="4">
    <citation type="submission" date="2025-09" db="UniProtKB">
        <authorList>
            <consortium name="Ensembl"/>
        </authorList>
    </citation>
    <scope>IDENTIFICATION</scope>
</reference>
<organism evidence="4 5">
    <name type="scientific">Astyanax mexicanus</name>
    <name type="common">Blind cave fish</name>
    <name type="synonym">Astyanax fasciatus mexicanus</name>
    <dbReference type="NCBI Taxonomy" id="7994"/>
    <lineage>
        <taxon>Eukaryota</taxon>
        <taxon>Metazoa</taxon>
        <taxon>Chordata</taxon>
        <taxon>Craniata</taxon>
        <taxon>Vertebrata</taxon>
        <taxon>Euteleostomi</taxon>
        <taxon>Actinopterygii</taxon>
        <taxon>Neopterygii</taxon>
        <taxon>Teleostei</taxon>
        <taxon>Ostariophysi</taxon>
        <taxon>Characiformes</taxon>
        <taxon>Characoidei</taxon>
        <taxon>Acestrorhamphidae</taxon>
        <taxon>Acestrorhamphinae</taxon>
        <taxon>Astyanax</taxon>
    </lineage>
</organism>
<evidence type="ECO:0000256" key="3">
    <source>
        <dbReference type="ARBA" id="ARBA00025745"/>
    </source>
</evidence>
<dbReference type="Gene3D" id="3.40.50.10900">
    <property type="entry name" value="PAC-like subunit"/>
    <property type="match status" value="2"/>
</dbReference>
<dbReference type="Proteomes" id="UP000018467">
    <property type="component" value="Unassembled WGS sequence"/>
</dbReference>
<evidence type="ECO:0000313" key="4">
    <source>
        <dbReference type="Ensembl" id="ENSAMXP00000037738.1"/>
    </source>
</evidence>
<dbReference type="InterPro" id="IPR038389">
    <property type="entry name" value="PSMG2_sf"/>
</dbReference>
<evidence type="ECO:0000256" key="1">
    <source>
        <dbReference type="ARBA" id="ARBA00019186"/>
    </source>
</evidence>
<comment type="similarity">
    <text evidence="3">Belongs to the PSMG2 family.</text>
</comment>
<dbReference type="Bgee" id="ENSAMXG00000030096">
    <property type="expression patterns" value="Expressed in embryo and 14 other cell types or tissues"/>
</dbReference>
<dbReference type="Pfam" id="PF09754">
    <property type="entry name" value="PAC2"/>
    <property type="match status" value="1"/>
</dbReference>
<reference evidence="4" key="3">
    <citation type="submission" date="2025-08" db="UniProtKB">
        <authorList>
            <consortium name="Ensembl"/>
        </authorList>
    </citation>
    <scope>IDENTIFICATION</scope>
</reference>
<dbReference type="GO" id="GO:0005829">
    <property type="term" value="C:cytosol"/>
    <property type="evidence" value="ECO:0007669"/>
    <property type="project" value="TreeGrafter"/>
</dbReference>
<name>A0A3B1J672_ASTMX</name>
<dbReference type="OrthoDB" id="10260712at2759"/>
<keyword evidence="5" id="KW-1185">Reference proteome</keyword>
<keyword evidence="2" id="KW-0143">Chaperone</keyword>
<proteinExistence type="inferred from homology"/>
<dbReference type="InterPro" id="IPR016562">
    <property type="entry name" value="Proteasome_assmbl_chp_2_euk"/>
</dbReference>
<dbReference type="STRING" id="7994.ENSAMXP00000037738"/>
<sequence length="335" mass="36873">MICDQAYASPTPYQIYKVLTFTDFRSAQCVDQRFCAVNVKLTVLHVHSDFLCRFPLSLSVNSNYSIVYEIKLTMFVSSEDSTPSFKGFTLILPAVSVGNVGQLAADLIISTLNMPRVGHFHTDCLVPMAGNNPYSGGGGSGGGAEQLSTNAEVYSHSDLRLAVLQIRTPVLQTKVKSFRKLLVSWIKSSGFSRTVLLSSSHAHHRDDQQLHGTALRYLLSPALQDAEKSLKELGWTELERVCAFPGINDSEKRLYIPGGGVTKGLYTDCCTECVPLAVVLLFCSEGDNVPDTFTLTNHLNDWLHLLEKTPQGSTPWRVPSSWRLLFGSGIPPLLF</sequence>